<gene>
    <name evidence="3" type="ORF">CP968_17590</name>
    <name evidence="2" type="ORF">GCM10010371_31740</name>
</gene>
<dbReference type="EMBL" id="CP023701">
    <property type="protein sequence ID" value="QEU79898.1"/>
    <property type="molecule type" value="Genomic_DNA"/>
</dbReference>
<dbReference type="Proteomes" id="UP000326831">
    <property type="component" value="Chromosome"/>
</dbReference>
<dbReference type="KEGG" id="ssub:CP968_17590"/>
<accession>A0A5P2UL98</accession>
<reference evidence="2" key="3">
    <citation type="submission" date="2020-09" db="EMBL/GenBank/DDBJ databases">
        <authorList>
            <person name="Sun Q."/>
            <person name="Ohkuma M."/>
        </authorList>
    </citation>
    <scope>NUCLEOTIDE SEQUENCE</scope>
    <source>
        <strain evidence="2">JCM 4834</strain>
    </source>
</reference>
<evidence type="ECO:0000313" key="4">
    <source>
        <dbReference type="Proteomes" id="UP000326831"/>
    </source>
</evidence>
<dbReference type="EMBL" id="BMVX01000010">
    <property type="protein sequence ID" value="GGZ69322.1"/>
    <property type="molecule type" value="Genomic_DNA"/>
</dbReference>
<keyword evidence="4" id="KW-1185">Reference proteome</keyword>
<evidence type="ECO:0000313" key="2">
    <source>
        <dbReference type="EMBL" id="GGZ69322.1"/>
    </source>
</evidence>
<evidence type="ECO:0000256" key="1">
    <source>
        <dbReference type="SAM" id="MobiDB-lite"/>
    </source>
</evidence>
<dbReference type="RefSeq" id="WP_150518919.1">
    <property type="nucleotide sequence ID" value="NZ_BMVX01000010.1"/>
</dbReference>
<proteinExistence type="predicted"/>
<organism evidence="3 4">
    <name type="scientific">Streptomyces subrutilus</name>
    <dbReference type="NCBI Taxonomy" id="36818"/>
    <lineage>
        <taxon>Bacteria</taxon>
        <taxon>Bacillati</taxon>
        <taxon>Actinomycetota</taxon>
        <taxon>Actinomycetes</taxon>
        <taxon>Kitasatosporales</taxon>
        <taxon>Streptomycetaceae</taxon>
        <taxon>Streptomyces</taxon>
    </lineage>
</organism>
<dbReference type="AlphaFoldDB" id="A0A5P2UL98"/>
<feature type="region of interest" description="Disordered" evidence="1">
    <location>
        <begin position="1"/>
        <end position="38"/>
    </location>
</feature>
<reference evidence="2" key="1">
    <citation type="journal article" date="2014" name="Int. J. Syst. Evol. Microbiol.">
        <title>Complete genome sequence of Corynebacterium casei LMG S-19264T (=DSM 44701T), isolated from a smear-ripened cheese.</title>
        <authorList>
            <consortium name="US DOE Joint Genome Institute (JGI-PGF)"/>
            <person name="Walter F."/>
            <person name="Albersmeier A."/>
            <person name="Kalinowski J."/>
            <person name="Ruckert C."/>
        </authorList>
    </citation>
    <scope>NUCLEOTIDE SEQUENCE</scope>
    <source>
        <strain evidence="2">JCM 4834</strain>
    </source>
</reference>
<evidence type="ECO:0000313" key="3">
    <source>
        <dbReference type="EMBL" id="QEU79898.1"/>
    </source>
</evidence>
<sequence length="63" mass="6577">MTPEQKTPTRRSRSPKPTPAAEKCDTCAGSGETTTTVRVGRKRREIGATQTGLCPTCLGAGTA</sequence>
<protein>
    <submittedName>
        <fullName evidence="3">Uncharacterized protein</fullName>
    </submittedName>
</protein>
<dbReference type="Proteomes" id="UP000634660">
    <property type="component" value="Unassembled WGS sequence"/>
</dbReference>
<reference evidence="3 4" key="2">
    <citation type="submission" date="2017-09" db="EMBL/GenBank/DDBJ databases">
        <authorList>
            <person name="Lee N."/>
            <person name="Cho B.-K."/>
        </authorList>
    </citation>
    <scope>NUCLEOTIDE SEQUENCE [LARGE SCALE GENOMIC DNA]</scope>
    <source>
        <strain evidence="3 4">ATCC 27467</strain>
    </source>
</reference>
<name>A0A5P2UL98_9ACTN</name>